<accession>A0A2A8INJ9</accession>
<evidence type="ECO:0000313" key="2">
    <source>
        <dbReference type="Proteomes" id="UP000225766"/>
    </source>
</evidence>
<dbReference type="Proteomes" id="UP000225766">
    <property type="component" value="Unassembled WGS sequence"/>
</dbReference>
<protein>
    <submittedName>
        <fullName evidence="1">Uncharacterized protein</fullName>
    </submittedName>
</protein>
<evidence type="ECO:0000313" key="1">
    <source>
        <dbReference type="EMBL" id="PGT96551.1"/>
    </source>
</evidence>
<sequence>MLISQVKKALYKARLKSKVIKCYKKWKQEHNTFPDLLLFHVSSFSITSFISKQGLAFLLNVLSCLYSPSRLIEIDFQFIFIIIIYKLLKKNQYRFIFFDVILYISGFVVKFSKRSYAFEKISGSVIS</sequence>
<dbReference type="AlphaFoldDB" id="A0A2A8INJ9"/>
<reference evidence="1 2" key="1">
    <citation type="submission" date="2017-09" db="EMBL/GenBank/DDBJ databases">
        <title>Large-scale bioinformatics analysis of Bacillus genomes uncovers conserved roles of natural products in bacterial physiology.</title>
        <authorList>
            <consortium name="Agbiome Team Llc"/>
            <person name="Bleich R.M."/>
            <person name="Grubbs K.J."/>
            <person name="Santa Maria K.C."/>
            <person name="Allen S.E."/>
            <person name="Farag S."/>
            <person name="Shank E.A."/>
            <person name="Bowers A."/>
        </authorList>
    </citation>
    <scope>NUCLEOTIDE SEQUENCE [LARGE SCALE GENOMIC DNA]</scope>
    <source>
        <strain evidence="1 2">AFS040105</strain>
    </source>
</reference>
<name>A0A2A8INJ9_BACCE</name>
<proteinExistence type="predicted"/>
<gene>
    <name evidence="1" type="ORF">COD19_27335</name>
</gene>
<dbReference type="EMBL" id="NUMG01000055">
    <property type="protein sequence ID" value="PGT96551.1"/>
    <property type="molecule type" value="Genomic_DNA"/>
</dbReference>
<comment type="caution">
    <text evidence="1">The sequence shown here is derived from an EMBL/GenBank/DDBJ whole genome shotgun (WGS) entry which is preliminary data.</text>
</comment>
<organism evidence="1 2">
    <name type="scientific">Bacillus cereus</name>
    <dbReference type="NCBI Taxonomy" id="1396"/>
    <lineage>
        <taxon>Bacteria</taxon>
        <taxon>Bacillati</taxon>
        <taxon>Bacillota</taxon>
        <taxon>Bacilli</taxon>
        <taxon>Bacillales</taxon>
        <taxon>Bacillaceae</taxon>
        <taxon>Bacillus</taxon>
        <taxon>Bacillus cereus group</taxon>
    </lineage>
</organism>